<dbReference type="InterPro" id="IPR045741">
    <property type="entry name" value="PorV"/>
</dbReference>
<dbReference type="PROSITE" id="PS51257">
    <property type="entry name" value="PROKAR_LIPOPROTEIN"/>
    <property type="match status" value="1"/>
</dbReference>
<reference evidence="3 4" key="1">
    <citation type="submission" date="2020-01" db="EMBL/GenBank/DDBJ databases">
        <title>Complete genome sequence of Chitinophaga sp. H33E-04 isolated from quinoa roots.</title>
        <authorList>
            <person name="Weon H.-Y."/>
            <person name="Lee S.A."/>
        </authorList>
    </citation>
    <scope>NUCLEOTIDE SEQUENCE [LARGE SCALE GENOMIC DNA]</scope>
    <source>
        <strain evidence="3 4">H33E-04</strain>
    </source>
</reference>
<sequence length="376" mass="40427">MIRICFRSATLALLVAACLPAASYAQEKTLNVATSAAPFLRISPDARAGGMGDMGIATQADANSPFYNLSKVAFAEAPNSLAVSYVPWLREVSNKIYLATISGYHKLDDNQAVSGALRYFNLGNIQFADAAGNALGSSSPREFSLEGGYARKLGEHLSLALTARYIYSKLASGNANNSGINYKAGNAFGVDLSMTYNLVDEDGKGLTAGATITNLGSRVNYSNSSTAREYLPSNFGAGVAYRLPMEEGHKFTFGLEINKLLTPVVPTDSAGISSYYSYSVVKSWFKSFSSANGGFKSFQVSLGGEYSFDDQFFVRAGYFWEDKTHGDRKYVTTGLGYKYGSAMINVAYIVPSGSGFNRSPLANTLRFGATIDLPWE</sequence>
<accession>A0A6B9Z8P4</accession>
<dbReference type="Pfam" id="PF19572">
    <property type="entry name" value="PorV"/>
    <property type="match status" value="1"/>
</dbReference>
<evidence type="ECO:0000259" key="2">
    <source>
        <dbReference type="Pfam" id="PF19572"/>
    </source>
</evidence>
<dbReference type="NCBIfam" id="NF033709">
    <property type="entry name" value="PorV_fam"/>
    <property type="match status" value="1"/>
</dbReference>
<feature type="chain" id="PRO_5025397772" evidence="1">
    <location>
        <begin position="26"/>
        <end position="376"/>
    </location>
</feature>
<name>A0A6B9Z8P4_9BACT</name>
<evidence type="ECO:0000313" key="3">
    <source>
        <dbReference type="EMBL" id="QHS58618.1"/>
    </source>
</evidence>
<dbReference type="Proteomes" id="UP000476411">
    <property type="component" value="Chromosome"/>
</dbReference>
<evidence type="ECO:0000313" key="4">
    <source>
        <dbReference type="Proteomes" id="UP000476411"/>
    </source>
</evidence>
<organism evidence="3 4">
    <name type="scientific">Chitinophaga agri</name>
    <dbReference type="NCBI Taxonomy" id="2703787"/>
    <lineage>
        <taxon>Bacteria</taxon>
        <taxon>Pseudomonadati</taxon>
        <taxon>Bacteroidota</taxon>
        <taxon>Chitinophagia</taxon>
        <taxon>Chitinophagales</taxon>
        <taxon>Chitinophagaceae</taxon>
        <taxon>Chitinophaga</taxon>
    </lineage>
</organism>
<dbReference type="AlphaFoldDB" id="A0A6B9Z8P4"/>
<protein>
    <submittedName>
        <fullName evidence="3">Type IX secretion system outer membrane channel protein PorV</fullName>
    </submittedName>
</protein>
<keyword evidence="4" id="KW-1185">Reference proteome</keyword>
<dbReference type="EMBL" id="CP048113">
    <property type="protein sequence ID" value="QHS58618.1"/>
    <property type="molecule type" value="Genomic_DNA"/>
</dbReference>
<dbReference type="NCBIfam" id="NF033710">
    <property type="entry name" value="T9SS_OM_PorV"/>
    <property type="match status" value="1"/>
</dbReference>
<feature type="domain" description="Type IX secretion system protein PorV" evidence="2">
    <location>
        <begin position="29"/>
        <end position="264"/>
    </location>
</feature>
<gene>
    <name evidence="3" type="primary">porV</name>
    <name evidence="3" type="ORF">GWR21_03095</name>
</gene>
<evidence type="ECO:0000256" key="1">
    <source>
        <dbReference type="SAM" id="SignalP"/>
    </source>
</evidence>
<dbReference type="RefSeq" id="WP_162330321.1">
    <property type="nucleotide sequence ID" value="NZ_CP048113.1"/>
</dbReference>
<dbReference type="Gene3D" id="2.40.160.60">
    <property type="entry name" value="Outer membrane protein transport protein (OMPP1/FadL/TodX)"/>
    <property type="match status" value="1"/>
</dbReference>
<dbReference type="KEGG" id="chih:GWR21_03095"/>
<dbReference type="SUPFAM" id="SSF56935">
    <property type="entry name" value="Porins"/>
    <property type="match status" value="1"/>
</dbReference>
<proteinExistence type="predicted"/>
<keyword evidence="1" id="KW-0732">Signal</keyword>
<feature type="signal peptide" evidence="1">
    <location>
        <begin position="1"/>
        <end position="25"/>
    </location>
</feature>
<dbReference type="InterPro" id="IPR047799">
    <property type="entry name" value="T9SS_OM_PorV"/>
</dbReference>